<dbReference type="InterPro" id="IPR013217">
    <property type="entry name" value="Methyltransf_12"/>
</dbReference>
<dbReference type="SUPFAM" id="SSF53335">
    <property type="entry name" value="S-adenosyl-L-methionine-dependent methyltransferases"/>
    <property type="match status" value="1"/>
</dbReference>
<keyword evidence="4" id="KW-1185">Reference proteome</keyword>
<feature type="region of interest" description="Disordered" evidence="1">
    <location>
        <begin position="1"/>
        <end position="32"/>
    </location>
</feature>
<dbReference type="Pfam" id="PF08242">
    <property type="entry name" value="Methyltransf_12"/>
    <property type="match status" value="1"/>
</dbReference>
<organism evidence="3 4">
    <name type="scientific">Nocardioides lentus</name>
    <dbReference type="NCBI Taxonomy" id="338077"/>
    <lineage>
        <taxon>Bacteria</taxon>
        <taxon>Bacillati</taxon>
        <taxon>Actinomycetota</taxon>
        <taxon>Actinomycetes</taxon>
        <taxon>Propionibacteriales</taxon>
        <taxon>Nocardioidaceae</taxon>
        <taxon>Nocardioides</taxon>
    </lineage>
</organism>
<comment type="caution">
    <text evidence="3">The sequence shown here is derived from an EMBL/GenBank/DDBJ whole genome shotgun (WGS) entry which is preliminary data.</text>
</comment>
<keyword evidence="3" id="KW-0489">Methyltransferase</keyword>
<evidence type="ECO:0000313" key="4">
    <source>
        <dbReference type="Proteomes" id="UP001501612"/>
    </source>
</evidence>
<dbReference type="Gene3D" id="3.40.50.150">
    <property type="entry name" value="Vaccinia Virus protein VP39"/>
    <property type="match status" value="1"/>
</dbReference>
<accession>A0ABP5AER1</accession>
<name>A0ABP5AER1_9ACTN</name>
<proteinExistence type="predicted"/>
<dbReference type="PANTHER" id="PTHR43861">
    <property type="entry name" value="TRANS-ACONITATE 2-METHYLTRANSFERASE-RELATED"/>
    <property type="match status" value="1"/>
</dbReference>
<evidence type="ECO:0000313" key="3">
    <source>
        <dbReference type="EMBL" id="GAA1912033.1"/>
    </source>
</evidence>
<gene>
    <name evidence="3" type="ORF">GCM10009737_11920</name>
</gene>
<feature type="domain" description="Methyltransferase type 12" evidence="2">
    <location>
        <begin position="54"/>
        <end position="152"/>
    </location>
</feature>
<sequence length="267" mass="27549">MSVPPSERPAARPAERPSDRGPERPSERRGAARTAVVWEALRGPLAADGPLDVLDVGGGTGGFAVRVAELGHRVTVVDPSPDALAMLGRRAAERGVAELVRGVQGDLSDLAGAVGETRGVDVVLCHGVLEVVEDPGAALAALSAALRPGGVLSLLVAQRYAAVVARAMAGHLVAARALLEPAAASPPGPQRTRRYTHAELRELLADAGLPVESVQGVRVFADLVPGALLDLEPGAGQALVELEQAVADTEELFPLATQLHVLARRTP</sequence>
<dbReference type="InterPro" id="IPR029063">
    <property type="entry name" value="SAM-dependent_MTases_sf"/>
</dbReference>
<protein>
    <submittedName>
        <fullName evidence="3">Methyltransferase</fullName>
    </submittedName>
</protein>
<dbReference type="Proteomes" id="UP001501612">
    <property type="component" value="Unassembled WGS sequence"/>
</dbReference>
<feature type="compositionally biased region" description="Basic and acidic residues" evidence="1">
    <location>
        <begin position="9"/>
        <end position="30"/>
    </location>
</feature>
<dbReference type="EMBL" id="BAAAMY010000002">
    <property type="protein sequence ID" value="GAA1912033.1"/>
    <property type="molecule type" value="Genomic_DNA"/>
</dbReference>
<dbReference type="CDD" id="cd02440">
    <property type="entry name" value="AdoMet_MTases"/>
    <property type="match status" value="1"/>
</dbReference>
<dbReference type="RefSeq" id="WP_344005057.1">
    <property type="nucleotide sequence ID" value="NZ_BAAAMY010000002.1"/>
</dbReference>
<evidence type="ECO:0000259" key="2">
    <source>
        <dbReference type="Pfam" id="PF08242"/>
    </source>
</evidence>
<keyword evidence="3" id="KW-0808">Transferase</keyword>
<reference evidence="4" key="1">
    <citation type="journal article" date="2019" name="Int. J. Syst. Evol. Microbiol.">
        <title>The Global Catalogue of Microorganisms (GCM) 10K type strain sequencing project: providing services to taxonomists for standard genome sequencing and annotation.</title>
        <authorList>
            <consortium name="The Broad Institute Genomics Platform"/>
            <consortium name="The Broad Institute Genome Sequencing Center for Infectious Disease"/>
            <person name="Wu L."/>
            <person name="Ma J."/>
        </authorList>
    </citation>
    <scope>NUCLEOTIDE SEQUENCE [LARGE SCALE GENOMIC DNA]</scope>
    <source>
        <strain evidence="4">JCM 14046</strain>
    </source>
</reference>
<dbReference type="GO" id="GO:0008168">
    <property type="term" value="F:methyltransferase activity"/>
    <property type="evidence" value="ECO:0007669"/>
    <property type="project" value="UniProtKB-KW"/>
</dbReference>
<dbReference type="GO" id="GO:0032259">
    <property type="term" value="P:methylation"/>
    <property type="evidence" value="ECO:0007669"/>
    <property type="project" value="UniProtKB-KW"/>
</dbReference>
<evidence type="ECO:0000256" key="1">
    <source>
        <dbReference type="SAM" id="MobiDB-lite"/>
    </source>
</evidence>